<gene>
    <name evidence="2" type="ORF">F444_20590</name>
</gene>
<proteinExistence type="predicted"/>
<feature type="compositionally biased region" description="Basic and acidic residues" evidence="1">
    <location>
        <begin position="19"/>
        <end position="29"/>
    </location>
</feature>
<organism evidence="2 3">
    <name type="scientific">Phytophthora nicotianae P1976</name>
    <dbReference type="NCBI Taxonomy" id="1317066"/>
    <lineage>
        <taxon>Eukaryota</taxon>
        <taxon>Sar</taxon>
        <taxon>Stramenopiles</taxon>
        <taxon>Oomycota</taxon>
        <taxon>Peronosporomycetes</taxon>
        <taxon>Peronosporales</taxon>
        <taxon>Peronosporaceae</taxon>
        <taxon>Phytophthora</taxon>
    </lineage>
</organism>
<sequence length="221" mass="24090">MEGDGGSWSASFQQAYSGHDVDTDGRTDGENASDAGVLSTLKPADAIGMAKFMEEMEMANVESVSETRSDSDVPQTQPAAVAVVSTPVAGTKSEADESLQQERVLPISLEATTTIPTSRDREGRNNEAASADEIDTRTFGLAQVFKLSVTLDELVAWARNTPNMKFMLEIMNKYPVLLEDAYLRTRTIVCVWEANSRVQAQLRYSDGSHTLDAGCNYYSKT</sequence>
<reference evidence="2 3" key="1">
    <citation type="submission" date="2013-11" db="EMBL/GenBank/DDBJ databases">
        <title>The Genome Sequence of Phytophthora parasitica P1976.</title>
        <authorList>
            <consortium name="The Broad Institute Genomics Platform"/>
            <person name="Russ C."/>
            <person name="Tyler B."/>
            <person name="Panabieres F."/>
            <person name="Shan W."/>
            <person name="Tripathy S."/>
            <person name="Grunwald N."/>
            <person name="Machado M."/>
            <person name="Johnson C.S."/>
            <person name="Walker B."/>
            <person name="Young S."/>
            <person name="Zeng Q."/>
            <person name="Gargeya S."/>
            <person name="Fitzgerald M."/>
            <person name="Haas B."/>
            <person name="Abouelleil A."/>
            <person name="Allen A.W."/>
            <person name="Alvarado L."/>
            <person name="Arachchi H.M."/>
            <person name="Berlin A.M."/>
            <person name="Chapman S.B."/>
            <person name="Gainer-Dewar J."/>
            <person name="Goldberg J."/>
            <person name="Griggs A."/>
            <person name="Gujja S."/>
            <person name="Hansen M."/>
            <person name="Howarth C."/>
            <person name="Imamovic A."/>
            <person name="Ireland A."/>
            <person name="Larimer J."/>
            <person name="McCowan C."/>
            <person name="Murphy C."/>
            <person name="Pearson M."/>
            <person name="Poon T.W."/>
            <person name="Priest M."/>
            <person name="Roberts A."/>
            <person name="Saif S."/>
            <person name="Shea T."/>
            <person name="Sisk P."/>
            <person name="Sykes S."/>
            <person name="Wortman J."/>
            <person name="Nusbaum C."/>
            <person name="Birren B."/>
        </authorList>
    </citation>
    <scope>NUCLEOTIDE SEQUENCE [LARGE SCALE GENOMIC DNA]</scope>
    <source>
        <strain evidence="2 3">P1976</strain>
    </source>
</reference>
<evidence type="ECO:0000313" key="2">
    <source>
        <dbReference type="EMBL" id="ETO61398.1"/>
    </source>
</evidence>
<dbReference type="AlphaFoldDB" id="A0A080Z437"/>
<protein>
    <submittedName>
        <fullName evidence="2">Uncharacterized protein</fullName>
    </submittedName>
</protein>
<comment type="caution">
    <text evidence="2">The sequence shown here is derived from an EMBL/GenBank/DDBJ whole genome shotgun (WGS) entry which is preliminary data.</text>
</comment>
<accession>A0A080Z437</accession>
<name>A0A080Z437_PHYNI</name>
<feature type="region of interest" description="Disordered" evidence="1">
    <location>
        <begin position="1"/>
        <end position="37"/>
    </location>
</feature>
<evidence type="ECO:0000313" key="3">
    <source>
        <dbReference type="Proteomes" id="UP000028582"/>
    </source>
</evidence>
<dbReference type="Proteomes" id="UP000028582">
    <property type="component" value="Unassembled WGS sequence"/>
</dbReference>
<dbReference type="EMBL" id="ANJA01003793">
    <property type="protein sequence ID" value="ETO61398.1"/>
    <property type="molecule type" value="Genomic_DNA"/>
</dbReference>
<evidence type="ECO:0000256" key="1">
    <source>
        <dbReference type="SAM" id="MobiDB-lite"/>
    </source>
</evidence>